<feature type="transmembrane region" description="Helical" evidence="1">
    <location>
        <begin position="72"/>
        <end position="92"/>
    </location>
</feature>
<dbReference type="EMBL" id="JALMLT010000001">
    <property type="protein sequence ID" value="MDT8757473.1"/>
    <property type="molecule type" value="Genomic_DNA"/>
</dbReference>
<organism evidence="2">
    <name type="scientific">Sphingomonas psychrotolerans</name>
    <dbReference type="NCBI Taxonomy" id="1327635"/>
    <lineage>
        <taxon>Bacteria</taxon>
        <taxon>Pseudomonadati</taxon>
        <taxon>Pseudomonadota</taxon>
        <taxon>Alphaproteobacteria</taxon>
        <taxon>Sphingomonadales</taxon>
        <taxon>Sphingomonadaceae</taxon>
        <taxon>Sphingomonas</taxon>
    </lineage>
</organism>
<feature type="transmembrane region" description="Helical" evidence="1">
    <location>
        <begin position="104"/>
        <end position="124"/>
    </location>
</feature>
<evidence type="ECO:0000313" key="2">
    <source>
        <dbReference type="EMBL" id="MDT8757473.1"/>
    </source>
</evidence>
<accession>A0ABU3MZ15</accession>
<keyword evidence="1" id="KW-0472">Membrane</keyword>
<reference evidence="2" key="1">
    <citation type="submission" date="2022-04" db="EMBL/GenBank/DDBJ databases">
        <title>Tomato heritable bacteria conferring resistance against bacterial wilt.</title>
        <authorList>
            <person name="Yin J."/>
        </authorList>
    </citation>
    <scope>NUCLEOTIDE SEQUENCE</scope>
    <source>
        <strain evidence="2">Cra20</strain>
    </source>
</reference>
<keyword evidence="1" id="KW-1133">Transmembrane helix</keyword>
<gene>
    <name evidence="2" type="ORF">MZO42_02060</name>
</gene>
<dbReference type="InterPro" id="IPR025291">
    <property type="entry name" value="DUF4153"/>
</dbReference>
<feature type="transmembrane region" description="Helical" evidence="1">
    <location>
        <begin position="145"/>
        <end position="165"/>
    </location>
</feature>
<keyword evidence="1" id="KW-0812">Transmembrane</keyword>
<feature type="transmembrane region" description="Helical" evidence="1">
    <location>
        <begin position="354"/>
        <end position="375"/>
    </location>
</feature>
<evidence type="ECO:0000256" key="1">
    <source>
        <dbReference type="SAM" id="Phobius"/>
    </source>
</evidence>
<dbReference type="Pfam" id="PF13687">
    <property type="entry name" value="DUF4153"/>
    <property type="match status" value="1"/>
</dbReference>
<sequence length="587" mass="63492">MQSDDTEQAGTAAAWAARPLILAAIGLAAGLCVHSVLGSGFRSNLSTVEAATLTGVTLAAGLTGFTLERRLWWASIAFSLSVALVGALVVAWNGSPEDWSVGEGWRMVSLLLVVAIAAPLFQAARDEGARRFPYPAVHDHAWTNVVLFAACWVFVAIVFALAWLLAMLFDLIKITFLKELLEKDWFWRSLIGLAFGAALGLLREHDGVVRLLQRVVAMVLAVLAPVLAVGLILFVLALPFTGLDALWEATKATTPILLFCVVGALILANAVIGNAPSEERRFPLLRYGAMGLAAVMLPLAVLAAIATGLRIGQYGFTPERLWAVVFVAIACLWGAAYLVALVRGRRDWATRVRPLNLVLAFVVCGVALVLATPLVSFNAISTRDQLARLESGKVTPEQFDWRALAFDFGQPGRNALKKLQASADPVIKARATEVAKAEMRWDVKDIGEEARKRAEVGANVRMLQPGARLPEGLRDRMAQGYACVRQQKCAVLLLGDRNALVFDDNCFAEQKPSAAKTPLPPLSIACQAGIRYRYEDGKWEQGSANRTVTPDETRRITAGYAAGNIEIRTVPRRQVFVGGVPVGDSFE</sequence>
<feature type="transmembrane region" description="Helical" evidence="1">
    <location>
        <begin position="321"/>
        <end position="342"/>
    </location>
</feature>
<name>A0ABU3MZ15_9SPHN</name>
<proteinExistence type="predicted"/>
<feature type="transmembrane region" description="Helical" evidence="1">
    <location>
        <begin position="252"/>
        <end position="272"/>
    </location>
</feature>
<feature type="transmembrane region" description="Helical" evidence="1">
    <location>
        <begin position="284"/>
        <end position="309"/>
    </location>
</feature>
<feature type="transmembrane region" description="Helical" evidence="1">
    <location>
        <begin position="20"/>
        <end position="41"/>
    </location>
</feature>
<protein>
    <submittedName>
        <fullName evidence="2">DUF4153 domain-containing protein</fullName>
    </submittedName>
</protein>
<feature type="transmembrane region" description="Helical" evidence="1">
    <location>
        <begin position="215"/>
        <end position="240"/>
    </location>
</feature>
<feature type="transmembrane region" description="Helical" evidence="1">
    <location>
        <begin position="185"/>
        <end position="203"/>
    </location>
</feature>
<comment type="caution">
    <text evidence="2">The sequence shown here is derived from an EMBL/GenBank/DDBJ whole genome shotgun (WGS) entry which is preliminary data.</text>
</comment>